<keyword evidence="3" id="KW-1185">Reference proteome</keyword>
<reference evidence="2 3" key="1">
    <citation type="submission" date="2018-11" db="EMBL/GenBank/DDBJ databases">
        <title>Rufibacter latericius sp. nov., isolated from water in Baiyang Lake.</title>
        <authorList>
            <person name="Yang Y."/>
        </authorList>
    </citation>
    <scope>NUCLEOTIDE SEQUENCE [LARGE SCALE GENOMIC DNA]</scope>
    <source>
        <strain evidence="2 3">MCC P1</strain>
    </source>
</reference>
<sequence>MGLKKGMTNNPNGRKPGVPNKVTTGMRERVNAFLDENFDIVQEDFKKLEPKDKLLFYTKLLSFGLPTLKAVEHTGEVQSRLDGLTETQLNELITKLLNELEQ</sequence>
<protein>
    <recommendedName>
        <fullName evidence="4">DUF5681 domain-containing protein</fullName>
    </recommendedName>
</protein>
<accession>A0A3M9MX97</accession>
<dbReference type="AlphaFoldDB" id="A0A3M9MX97"/>
<evidence type="ECO:0000256" key="1">
    <source>
        <dbReference type="SAM" id="MobiDB-lite"/>
    </source>
</evidence>
<feature type="region of interest" description="Disordered" evidence="1">
    <location>
        <begin position="1"/>
        <end position="24"/>
    </location>
</feature>
<evidence type="ECO:0008006" key="4">
    <source>
        <dbReference type="Google" id="ProtNLM"/>
    </source>
</evidence>
<evidence type="ECO:0000313" key="2">
    <source>
        <dbReference type="EMBL" id="RNI29775.1"/>
    </source>
</evidence>
<dbReference type="EMBL" id="RJJE01000009">
    <property type="protein sequence ID" value="RNI29775.1"/>
    <property type="molecule type" value="Genomic_DNA"/>
</dbReference>
<proteinExistence type="predicted"/>
<name>A0A3M9MX97_9BACT</name>
<dbReference type="OrthoDB" id="798816at2"/>
<evidence type="ECO:0000313" key="3">
    <source>
        <dbReference type="Proteomes" id="UP000271010"/>
    </source>
</evidence>
<dbReference type="Proteomes" id="UP000271010">
    <property type="component" value="Unassembled WGS sequence"/>
</dbReference>
<organism evidence="2 3">
    <name type="scientific">Rufibacter immobilis</name>
    <dbReference type="NCBI Taxonomy" id="1348778"/>
    <lineage>
        <taxon>Bacteria</taxon>
        <taxon>Pseudomonadati</taxon>
        <taxon>Bacteroidota</taxon>
        <taxon>Cytophagia</taxon>
        <taxon>Cytophagales</taxon>
        <taxon>Hymenobacteraceae</taxon>
        <taxon>Rufibacter</taxon>
    </lineage>
</organism>
<comment type="caution">
    <text evidence="2">The sequence shown here is derived from an EMBL/GenBank/DDBJ whole genome shotgun (WGS) entry which is preliminary data.</text>
</comment>
<gene>
    <name evidence="2" type="ORF">EFA69_09560</name>
</gene>